<evidence type="ECO:0000313" key="1">
    <source>
        <dbReference type="EMBL" id="OXU29992.1"/>
    </source>
</evidence>
<proteinExistence type="predicted"/>
<reference evidence="1 2" key="1">
    <citation type="journal article" date="2017" name="Curr. Biol.">
        <title>The Evolution of Venom by Co-option of Single-Copy Genes.</title>
        <authorList>
            <person name="Martinson E.O."/>
            <person name="Mrinalini"/>
            <person name="Kelkar Y.D."/>
            <person name="Chang C.H."/>
            <person name="Werren J.H."/>
        </authorList>
    </citation>
    <scope>NUCLEOTIDE SEQUENCE [LARGE SCALE GENOMIC DNA]</scope>
    <source>
        <strain evidence="1 2">Alberta</strain>
        <tissue evidence="1">Whole body</tissue>
    </source>
</reference>
<dbReference type="AlphaFoldDB" id="A0A232FH27"/>
<organism evidence="1 2">
    <name type="scientific">Trichomalopsis sarcophagae</name>
    <dbReference type="NCBI Taxonomy" id="543379"/>
    <lineage>
        <taxon>Eukaryota</taxon>
        <taxon>Metazoa</taxon>
        <taxon>Ecdysozoa</taxon>
        <taxon>Arthropoda</taxon>
        <taxon>Hexapoda</taxon>
        <taxon>Insecta</taxon>
        <taxon>Pterygota</taxon>
        <taxon>Neoptera</taxon>
        <taxon>Endopterygota</taxon>
        <taxon>Hymenoptera</taxon>
        <taxon>Apocrita</taxon>
        <taxon>Proctotrupomorpha</taxon>
        <taxon>Chalcidoidea</taxon>
        <taxon>Pteromalidae</taxon>
        <taxon>Pteromalinae</taxon>
        <taxon>Trichomalopsis</taxon>
    </lineage>
</organism>
<keyword evidence="2" id="KW-1185">Reference proteome</keyword>
<dbReference type="Proteomes" id="UP000215335">
    <property type="component" value="Unassembled WGS sequence"/>
</dbReference>
<sequence length="84" mass="9857">MSKHTHYLIFVVVKSRPSKMANANCHTHSLDAQDRKKRKKPLLDIQCRKTYVTLTRSSRSSRLCTHLFPEWIHTSFFHSDAFSP</sequence>
<accession>A0A232FH27</accession>
<comment type="caution">
    <text evidence="1">The sequence shown here is derived from an EMBL/GenBank/DDBJ whole genome shotgun (WGS) entry which is preliminary data.</text>
</comment>
<name>A0A232FH27_9HYME</name>
<gene>
    <name evidence="1" type="ORF">TSAR_001109</name>
</gene>
<evidence type="ECO:0000313" key="2">
    <source>
        <dbReference type="Proteomes" id="UP000215335"/>
    </source>
</evidence>
<protein>
    <submittedName>
        <fullName evidence="1">Uncharacterized protein</fullName>
    </submittedName>
</protein>
<dbReference type="EMBL" id="NNAY01000212">
    <property type="protein sequence ID" value="OXU29992.1"/>
    <property type="molecule type" value="Genomic_DNA"/>
</dbReference>